<dbReference type="InterPro" id="IPR050276">
    <property type="entry name" value="MshD_Acetyltransferase"/>
</dbReference>
<feature type="domain" description="N-acetyltransferase" evidence="1">
    <location>
        <begin position="4"/>
        <end position="152"/>
    </location>
</feature>
<keyword evidence="2" id="KW-0808">Transferase</keyword>
<dbReference type="GO" id="GO:0016747">
    <property type="term" value="F:acyltransferase activity, transferring groups other than amino-acyl groups"/>
    <property type="evidence" value="ECO:0007669"/>
    <property type="project" value="InterPro"/>
</dbReference>
<dbReference type="AlphaFoldDB" id="A0A848F8J5"/>
<dbReference type="PANTHER" id="PTHR43617:SF2">
    <property type="entry name" value="UPF0039 PROTEIN SLL0451"/>
    <property type="match status" value="1"/>
</dbReference>
<organism evidence="2 3">
    <name type="scientific">Azohydromonas caseinilytica</name>
    <dbReference type="NCBI Taxonomy" id="2728836"/>
    <lineage>
        <taxon>Bacteria</taxon>
        <taxon>Pseudomonadati</taxon>
        <taxon>Pseudomonadota</taxon>
        <taxon>Betaproteobacteria</taxon>
        <taxon>Burkholderiales</taxon>
        <taxon>Sphaerotilaceae</taxon>
        <taxon>Azohydromonas</taxon>
    </lineage>
</organism>
<dbReference type="Proteomes" id="UP000574067">
    <property type="component" value="Unassembled WGS sequence"/>
</dbReference>
<dbReference type="PROSITE" id="PS51186">
    <property type="entry name" value="GNAT"/>
    <property type="match status" value="1"/>
</dbReference>
<evidence type="ECO:0000313" key="2">
    <source>
        <dbReference type="EMBL" id="NML15035.1"/>
    </source>
</evidence>
<comment type="caution">
    <text evidence="2">The sequence shown here is derived from an EMBL/GenBank/DDBJ whole genome shotgun (WGS) entry which is preliminary data.</text>
</comment>
<dbReference type="PANTHER" id="PTHR43617">
    <property type="entry name" value="L-AMINO ACID N-ACETYLTRANSFERASE"/>
    <property type="match status" value="1"/>
</dbReference>
<reference evidence="2 3" key="1">
    <citation type="submission" date="2020-04" db="EMBL/GenBank/DDBJ databases">
        <title>Azohydromonas sp. isolated from soil.</title>
        <authorList>
            <person name="Dahal R.H."/>
        </authorList>
    </citation>
    <scope>NUCLEOTIDE SEQUENCE [LARGE SCALE GENOMIC DNA]</scope>
    <source>
        <strain evidence="2 3">G-1-1-14</strain>
    </source>
</reference>
<name>A0A848F8J5_9BURK</name>
<dbReference type="EMBL" id="JABBFW010000004">
    <property type="protein sequence ID" value="NML15035.1"/>
    <property type="molecule type" value="Genomic_DNA"/>
</dbReference>
<dbReference type="SUPFAM" id="SSF55729">
    <property type="entry name" value="Acyl-CoA N-acyltransferases (Nat)"/>
    <property type="match status" value="1"/>
</dbReference>
<dbReference type="InterPro" id="IPR000182">
    <property type="entry name" value="GNAT_dom"/>
</dbReference>
<dbReference type="Pfam" id="PF13527">
    <property type="entry name" value="Acetyltransf_9"/>
    <property type="match status" value="1"/>
</dbReference>
<dbReference type="CDD" id="cd04301">
    <property type="entry name" value="NAT_SF"/>
    <property type="match status" value="1"/>
</dbReference>
<proteinExistence type="predicted"/>
<sequence>MTAFTLRDERPGDEDAIAAVTRAAFEHHPHSRQTEAFIVAALRRAGALALSLVAEEADGRIVGHVAFSPVTVSDGSLGWYGLGPVSVAPKLQRRGIGSALITQGLQRLRALGAQGCVLVGEPGYYARFGFRAEAALQLPGVPPEYFMSLPLGPTRASGTVVFHPAFEATG</sequence>
<evidence type="ECO:0000313" key="3">
    <source>
        <dbReference type="Proteomes" id="UP000574067"/>
    </source>
</evidence>
<dbReference type="InterPro" id="IPR016181">
    <property type="entry name" value="Acyl_CoA_acyltransferase"/>
</dbReference>
<dbReference type="RefSeq" id="WP_169159930.1">
    <property type="nucleotide sequence ID" value="NZ_JABBFW010000004.1"/>
</dbReference>
<gene>
    <name evidence="2" type="ORF">HHL10_08605</name>
</gene>
<accession>A0A848F8J5</accession>
<protein>
    <submittedName>
        <fullName evidence="2">N-acetyltransferase</fullName>
    </submittedName>
</protein>
<dbReference type="Gene3D" id="3.40.630.30">
    <property type="match status" value="1"/>
</dbReference>
<keyword evidence="3" id="KW-1185">Reference proteome</keyword>
<evidence type="ECO:0000259" key="1">
    <source>
        <dbReference type="PROSITE" id="PS51186"/>
    </source>
</evidence>